<dbReference type="Gene3D" id="3.40.50.1100">
    <property type="match status" value="2"/>
</dbReference>
<reference evidence="10" key="1">
    <citation type="journal article" date="2015" name="BMC Genomics">
        <title>Draft genome of a commonly misdiagnosed multidrug resistant pathogen Candida auris.</title>
        <authorList>
            <person name="Chatterjee S."/>
            <person name="Alampalli S.V."/>
            <person name="Nageshan R.K."/>
            <person name="Chettiar S.T."/>
            <person name="Joshi S."/>
            <person name="Tatu U.S."/>
        </authorList>
    </citation>
    <scope>NUCLEOTIDE SEQUENCE [LARGE SCALE GENOMIC DNA]</scope>
    <source>
        <strain evidence="10">6684</strain>
    </source>
</reference>
<dbReference type="GO" id="GO:0009088">
    <property type="term" value="P:threonine biosynthetic process"/>
    <property type="evidence" value="ECO:0007669"/>
    <property type="project" value="UniProtKB-UniPathway"/>
</dbReference>
<name>A0A0L0NPW0_CANAR</name>
<dbReference type="FunFam" id="3.40.50.1100:FF:000024">
    <property type="entry name" value="Probable threonine synthase"/>
    <property type="match status" value="1"/>
</dbReference>
<dbReference type="Gene3D" id="3.90.1380.10">
    <property type="entry name" value="Threonine synthase, N-terminal domain"/>
    <property type="match status" value="1"/>
</dbReference>
<dbReference type="AlphaFoldDB" id="A0A0L0NPW0"/>
<evidence type="ECO:0000256" key="3">
    <source>
        <dbReference type="ARBA" id="ARBA00022605"/>
    </source>
</evidence>
<evidence type="ECO:0000256" key="4">
    <source>
        <dbReference type="ARBA" id="ARBA00022898"/>
    </source>
</evidence>
<dbReference type="VEuPathDB" id="FungiDB:B9J08_004696"/>
<dbReference type="EMBL" id="LGST01000057">
    <property type="protein sequence ID" value="KND96191.1"/>
    <property type="molecule type" value="Genomic_DNA"/>
</dbReference>
<evidence type="ECO:0000256" key="2">
    <source>
        <dbReference type="ARBA" id="ARBA00005517"/>
    </source>
</evidence>
<dbReference type="GO" id="GO:0030170">
    <property type="term" value="F:pyridoxal phosphate binding"/>
    <property type="evidence" value="ECO:0007669"/>
    <property type="project" value="InterPro"/>
</dbReference>
<dbReference type="PANTHER" id="PTHR42690:SF1">
    <property type="entry name" value="THREONINE SYNTHASE-LIKE 2"/>
    <property type="match status" value="1"/>
</dbReference>
<keyword evidence="5" id="KW-0456">Lyase</keyword>
<accession>A0A0L0NPW0</accession>
<dbReference type="FunFam" id="3.90.1380.10:FF:000003">
    <property type="entry name" value="THR4p Threonine synthase"/>
    <property type="match status" value="1"/>
</dbReference>
<comment type="cofactor">
    <cofactor evidence="1 7">
        <name>pyridoxal 5'-phosphate</name>
        <dbReference type="ChEBI" id="CHEBI:597326"/>
    </cofactor>
</comment>
<dbReference type="VEuPathDB" id="FungiDB:CJJ09_004710"/>
<dbReference type="VEuPathDB" id="FungiDB:CJI97_004755"/>
<comment type="caution">
    <text evidence="9">The sequence shown here is derived from an EMBL/GenBank/DDBJ whole genome shotgun (WGS) entry which is preliminary data.</text>
</comment>
<protein>
    <recommendedName>
        <fullName evidence="8">Threonine synthase N-terminal domain-containing protein</fullName>
    </recommendedName>
</protein>
<dbReference type="SUPFAM" id="SSF53686">
    <property type="entry name" value="Tryptophan synthase beta subunit-like PLP-dependent enzymes"/>
    <property type="match status" value="1"/>
</dbReference>
<feature type="modified residue" description="N6-(pyridoxal phosphate)lysine" evidence="7">
    <location>
        <position position="140"/>
    </location>
</feature>
<evidence type="ECO:0000259" key="8">
    <source>
        <dbReference type="Pfam" id="PF14821"/>
    </source>
</evidence>
<dbReference type="VEuPathDB" id="FungiDB:QG37_07314"/>
<dbReference type="CDD" id="cd01560">
    <property type="entry name" value="Thr-synth_2"/>
    <property type="match status" value="1"/>
</dbReference>
<dbReference type="VEuPathDB" id="FungiDB:CJJ07_005211"/>
<comment type="pathway">
    <text evidence="6">Amino-acid biosynthesis.</text>
</comment>
<organism evidence="9 10">
    <name type="scientific">Candidozyma auris</name>
    <name type="common">Yeast</name>
    <name type="synonym">Candida auris</name>
    <dbReference type="NCBI Taxonomy" id="498019"/>
    <lineage>
        <taxon>Eukaryota</taxon>
        <taxon>Fungi</taxon>
        <taxon>Dikarya</taxon>
        <taxon>Ascomycota</taxon>
        <taxon>Saccharomycotina</taxon>
        <taxon>Pichiomycetes</taxon>
        <taxon>Metschnikowiaceae</taxon>
        <taxon>Candidozyma</taxon>
    </lineage>
</organism>
<keyword evidence="3" id="KW-0028">Amino-acid biosynthesis</keyword>
<dbReference type="Pfam" id="PF14821">
    <property type="entry name" value="Thr_synth_N"/>
    <property type="match status" value="1"/>
</dbReference>
<proteinExistence type="inferred from homology"/>
<comment type="similarity">
    <text evidence="2">Belongs to the threonine synthase family.</text>
</comment>
<evidence type="ECO:0000256" key="1">
    <source>
        <dbReference type="ARBA" id="ARBA00001933"/>
    </source>
</evidence>
<evidence type="ECO:0000256" key="6">
    <source>
        <dbReference type="ARBA" id="ARBA00029440"/>
    </source>
</evidence>
<dbReference type="VEuPathDB" id="FungiDB:CJI96_0004455"/>
<dbReference type="UniPathway" id="UPA00050">
    <property type="reaction ID" value="UER00065"/>
</dbReference>
<dbReference type="InterPro" id="IPR029144">
    <property type="entry name" value="Thr_synth_N"/>
</dbReference>
<dbReference type="NCBIfam" id="TIGR00260">
    <property type="entry name" value="thrC"/>
    <property type="match status" value="1"/>
</dbReference>
<dbReference type="Pfam" id="PF24857">
    <property type="entry name" value="THR4_C"/>
    <property type="match status" value="1"/>
</dbReference>
<dbReference type="InterPro" id="IPR036052">
    <property type="entry name" value="TrpB-like_PALP_sf"/>
</dbReference>
<dbReference type="InterPro" id="IPR000634">
    <property type="entry name" value="Ser/Thr_deHydtase_PyrdxlP-BS"/>
</dbReference>
<keyword evidence="4 7" id="KW-0663">Pyridoxal phosphate</keyword>
<dbReference type="InterPro" id="IPR051166">
    <property type="entry name" value="Threonine_Synthase"/>
</dbReference>
<sequence length="537" mass="60287">MKIEVLRTYFVGISQLSLRALMSHQTYRSTRSTTDQTLSFEDAVMTGLASDGGLFVPSTIPVLKSLFITEWKDFSFQELAFNIMRHYVAESEIPNDDLHSLIDKSYSSFRSSAVTPTVPLDEKRGLYLLELFHGPTYAFKDVALQFVGNLFEYFLERRNKLIEDETKRTKITVVGATSGDTGSAAIYGLRGKKDVSVFILYPKGRVSPIQEQQMTTVEDDNVHTLSVNGTFDDCQDIVKELFGDEEFNLKYNIGAVNSINWARILAQMTYYFYSYFQLVKRLEGQDNAIKPDIRFVVPSGNFGDILAGFYAKSMGLPVDKLIIATNENDILDRFLKLGKYERSGEVKATYSPAMDILISSNFERLLWFLIRERVANQNSCEAGAILSSWMKQLKSSGSFTAADAVVKLAREHFGSARVTDAETLQTIRDTYDTHPSKYVLDPHSAIGVKASYDFIKSDSSNGDGRLVKYISLATAHPAKFADVVDRALLSVEGYSFEKDVLPEELKVLAAKKKRVTHVDLAISQRVKEVIAAKLHVH</sequence>
<evidence type="ECO:0000313" key="10">
    <source>
        <dbReference type="Proteomes" id="UP000037122"/>
    </source>
</evidence>
<dbReference type="VEuPathDB" id="FungiDB:CJJ09_004709"/>
<gene>
    <name evidence="9" type="ORF">QG37_07314</name>
</gene>
<dbReference type="GO" id="GO:0004795">
    <property type="term" value="F:threonine synthase activity"/>
    <property type="evidence" value="ECO:0007669"/>
    <property type="project" value="TreeGrafter"/>
</dbReference>
<dbReference type="InterPro" id="IPR037158">
    <property type="entry name" value="Thr_synth_N_sf"/>
</dbReference>
<evidence type="ECO:0000313" key="9">
    <source>
        <dbReference type="EMBL" id="KND96191.1"/>
    </source>
</evidence>
<feature type="domain" description="Threonine synthase N-terminal" evidence="8">
    <location>
        <begin position="26"/>
        <end position="106"/>
    </location>
</feature>
<dbReference type="InterPro" id="IPR004450">
    <property type="entry name" value="Thr_synthase-like"/>
</dbReference>
<evidence type="ECO:0000256" key="5">
    <source>
        <dbReference type="ARBA" id="ARBA00023239"/>
    </source>
</evidence>
<dbReference type="PROSITE" id="PS00165">
    <property type="entry name" value="DEHYDRATASE_SER_THR"/>
    <property type="match status" value="1"/>
</dbReference>
<dbReference type="PANTHER" id="PTHR42690">
    <property type="entry name" value="THREONINE SYNTHASE FAMILY MEMBER"/>
    <property type="match status" value="1"/>
</dbReference>
<evidence type="ECO:0000256" key="7">
    <source>
        <dbReference type="PIRSR" id="PIRSR604450-51"/>
    </source>
</evidence>
<dbReference type="Proteomes" id="UP000037122">
    <property type="component" value="Unassembled WGS sequence"/>
</dbReference>